<keyword evidence="2" id="KW-1185">Reference proteome</keyword>
<reference evidence="2" key="1">
    <citation type="submission" date="2015-06" db="EMBL/GenBank/DDBJ databases">
        <title>Expansion of signal transduction pathways in fungi by whole-genome duplication.</title>
        <authorList>
            <consortium name="DOE Joint Genome Institute"/>
            <person name="Corrochano L.M."/>
            <person name="Kuo A."/>
            <person name="Marcet-Houben M."/>
            <person name="Polaino S."/>
            <person name="Salamov A."/>
            <person name="Villalobos J.M."/>
            <person name="Alvarez M.I."/>
            <person name="Avalos J."/>
            <person name="Benito E.P."/>
            <person name="Benoit I."/>
            <person name="Burger G."/>
            <person name="Camino L.P."/>
            <person name="Canovas D."/>
            <person name="Cerda-Olmedo E."/>
            <person name="Cheng J.-F."/>
            <person name="Dominguez A."/>
            <person name="Elias M."/>
            <person name="Eslava A.P."/>
            <person name="Glaser F."/>
            <person name="Grimwood J."/>
            <person name="Gutierrez G."/>
            <person name="Heitman J."/>
            <person name="Henrissat B."/>
            <person name="Iturriaga E.A."/>
            <person name="Lang B.F."/>
            <person name="Lavin J.L."/>
            <person name="Lee S."/>
            <person name="Li W."/>
            <person name="Lindquist E."/>
            <person name="Lopez-Garcia S."/>
            <person name="Luque E.M."/>
            <person name="Marcos A.T."/>
            <person name="Martin J."/>
            <person name="McCluskey K."/>
            <person name="Medina H.R."/>
            <person name="Miralles-Duran A."/>
            <person name="Miyazaki A."/>
            <person name="Munoz-Torres E."/>
            <person name="Oguiza J.A."/>
            <person name="Ohm R."/>
            <person name="Olmedo M."/>
            <person name="Orejas M."/>
            <person name="Ortiz-Castellanos L."/>
            <person name="Pisabarro A.G."/>
            <person name="Rodriguez-Romero J."/>
            <person name="Ruiz-Herrera J."/>
            <person name="Ruiz-Vazquez R."/>
            <person name="Sanz C."/>
            <person name="Schackwitz W."/>
            <person name="Schmutz J."/>
            <person name="Shahriari M."/>
            <person name="Shelest E."/>
            <person name="Silva-Franco F."/>
            <person name="Soanes D."/>
            <person name="Syed K."/>
            <person name="Tagua V.G."/>
            <person name="Talbot N.J."/>
            <person name="Thon M."/>
            <person name="De vries R.P."/>
            <person name="Wiebenga A."/>
            <person name="Yadav J.S."/>
            <person name="Braun E.L."/>
            <person name="Baker S."/>
            <person name="Garre V."/>
            <person name="Horwitz B."/>
            <person name="Torres-Martinez S."/>
            <person name="Idnurm A."/>
            <person name="Herrera-Estrella A."/>
            <person name="Gabaldon T."/>
            <person name="Grigoriev I.V."/>
        </authorList>
    </citation>
    <scope>NUCLEOTIDE SEQUENCE [LARGE SCALE GENOMIC DNA]</scope>
    <source>
        <strain evidence="2">NRRL 1555(-)</strain>
    </source>
</reference>
<proteinExistence type="predicted"/>
<organism evidence="1 2">
    <name type="scientific">Phycomyces blakesleeanus (strain ATCC 8743b / DSM 1359 / FGSC 10004 / NBRC 33097 / NRRL 1555)</name>
    <dbReference type="NCBI Taxonomy" id="763407"/>
    <lineage>
        <taxon>Eukaryota</taxon>
        <taxon>Fungi</taxon>
        <taxon>Fungi incertae sedis</taxon>
        <taxon>Mucoromycota</taxon>
        <taxon>Mucoromycotina</taxon>
        <taxon>Mucoromycetes</taxon>
        <taxon>Mucorales</taxon>
        <taxon>Phycomycetaceae</taxon>
        <taxon>Phycomyces</taxon>
    </lineage>
</organism>
<dbReference type="GeneID" id="28990909"/>
<dbReference type="OrthoDB" id="5588333at2759"/>
<accession>A0A162V8M0</accession>
<dbReference type="Proteomes" id="UP000077315">
    <property type="component" value="Unassembled WGS sequence"/>
</dbReference>
<dbReference type="VEuPathDB" id="FungiDB:PHYBLDRAFT_138438"/>
<protein>
    <submittedName>
        <fullName evidence="1">Uncharacterized protein</fullName>
    </submittedName>
</protein>
<evidence type="ECO:0000313" key="2">
    <source>
        <dbReference type="Proteomes" id="UP000077315"/>
    </source>
</evidence>
<dbReference type="AlphaFoldDB" id="A0A162V8M0"/>
<name>A0A162V8M0_PHYB8</name>
<evidence type="ECO:0000313" key="1">
    <source>
        <dbReference type="EMBL" id="OAD80883.1"/>
    </source>
</evidence>
<dbReference type="EMBL" id="KV440971">
    <property type="protein sequence ID" value="OAD80883.1"/>
    <property type="molecule type" value="Genomic_DNA"/>
</dbReference>
<gene>
    <name evidence="1" type="ORF">PHYBLDRAFT_138438</name>
</gene>
<sequence>MAIQPHSDPLLCPVATYNSYKFRIACIACVRPHPVLSNVRIYRLVRGVYFPNRPIGAEWISKHIWFVMNKISRPASMARPRARALGSTFALAAGASINDILMHCSWALSTVFDTFYRLF</sequence>
<dbReference type="InParanoid" id="A0A162V8M0"/>
<dbReference type="RefSeq" id="XP_018298923.1">
    <property type="nucleotide sequence ID" value="XM_018430003.1"/>
</dbReference>
<dbReference type="STRING" id="763407.A0A162V8M0"/>